<comment type="caution">
    <text evidence="4">Lacks conserved residue(s) required for the propagation of feature annotation.</text>
</comment>
<dbReference type="InterPro" id="IPR013320">
    <property type="entry name" value="ConA-like_dom_sf"/>
</dbReference>
<keyword evidence="9" id="KW-1185">Reference proteome</keyword>
<dbReference type="CDD" id="cd00110">
    <property type="entry name" value="LamG"/>
    <property type="match status" value="2"/>
</dbReference>
<accession>A0A8D2ITV2</accession>
<dbReference type="SUPFAM" id="SSF49899">
    <property type="entry name" value="Concanavalin A-like lectins/glucanases"/>
    <property type="match status" value="2"/>
</dbReference>
<feature type="transmembrane region" description="Helical" evidence="6">
    <location>
        <begin position="2090"/>
        <end position="2116"/>
    </location>
</feature>
<protein>
    <recommendedName>
        <fullName evidence="7">Laminin G domain-containing protein</fullName>
    </recommendedName>
</protein>
<keyword evidence="6" id="KW-0812">Transmembrane</keyword>
<dbReference type="Gene3D" id="2.60.120.200">
    <property type="match status" value="2"/>
</dbReference>
<name>A0A8D2ITV2_VARKO</name>
<evidence type="ECO:0000256" key="6">
    <source>
        <dbReference type="SAM" id="Phobius"/>
    </source>
</evidence>
<evidence type="ECO:0000259" key="7">
    <source>
        <dbReference type="PROSITE" id="PS50025"/>
    </source>
</evidence>
<keyword evidence="3" id="KW-0325">Glycoprotein</keyword>
<evidence type="ECO:0000313" key="9">
    <source>
        <dbReference type="Proteomes" id="UP000694545"/>
    </source>
</evidence>
<feature type="domain" description="Laminin G" evidence="7">
    <location>
        <begin position="204"/>
        <end position="383"/>
    </location>
</feature>
<feature type="repeat" description="CSPG" evidence="5">
    <location>
        <begin position="1124"/>
        <end position="1214"/>
    </location>
</feature>
<dbReference type="PROSITE" id="PS50025">
    <property type="entry name" value="LAM_G_DOMAIN"/>
    <property type="match status" value="2"/>
</dbReference>
<keyword evidence="6" id="KW-1133">Transmembrane helix</keyword>
<evidence type="ECO:0000256" key="3">
    <source>
        <dbReference type="ARBA" id="ARBA00023180"/>
    </source>
</evidence>
<proteinExistence type="predicted"/>
<dbReference type="InterPro" id="IPR051561">
    <property type="entry name" value="FRAS1_ECM"/>
</dbReference>
<feature type="repeat" description="CSPG" evidence="5">
    <location>
        <begin position="419"/>
        <end position="514"/>
    </location>
</feature>
<organism evidence="8 9">
    <name type="scientific">Varanus komodoensis</name>
    <name type="common">Komodo dragon</name>
    <dbReference type="NCBI Taxonomy" id="61221"/>
    <lineage>
        <taxon>Eukaryota</taxon>
        <taxon>Metazoa</taxon>
        <taxon>Chordata</taxon>
        <taxon>Craniata</taxon>
        <taxon>Vertebrata</taxon>
        <taxon>Euteleostomi</taxon>
        <taxon>Lepidosauria</taxon>
        <taxon>Squamata</taxon>
        <taxon>Bifurcata</taxon>
        <taxon>Unidentata</taxon>
        <taxon>Episquamata</taxon>
        <taxon>Toxicofera</taxon>
        <taxon>Anguimorpha</taxon>
        <taxon>Paleoanguimorpha</taxon>
        <taxon>Varanoidea</taxon>
        <taxon>Varanidae</taxon>
        <taxon>Varanus</taxon>
    </lineage>
</organism>
<keyword evidence="2" id="KW-0677">Repeat</keyword>
<reference evidence="8" key="2">
    <citation type="submission" date="2025-09" db="UniProtKB">
        <authorList>
            <consortium name="Ensembl"/>
        </authorList>
    </citation>
    <scope>IDENTIFICATION</scope>
</reference>
<dbReference type="PANTHER" id="PTHR45739:SF12">
    <property type="entry name" value="CHONDROITIN SULFATE PROTEOGLYCAN 4-LIKE ISOFORM X2"/>
    <property type="match status" value="1"/>
</dbReference>
<feature type="repeat" description="CSPG" evidence="5">
    <location>
        <begin position="655"/>
        <end position="753"/>
    </location>
</feature>
<keyword evidence="1" id="KW-0732">Signal</keyword>
<evidence type="ECO:0000256" key="5">
    <source>
        <dbReference type="PROSITE-ProRule" id="PRU01201"/>
    </source>
</evidence>
<feature type="repeat" description="CSPG" evidence="5">
    <location>
        <begin position="772"/>
        <end position="867"/>
    </location>
</feature>
<dbReference type="PROSITE" id="PS51854">
    <property type="entry name" value="CSPG"/>
    <property type="match status" value="9"/>
</dbReference>
<reference evidence="8" key="1">
    <citation type="submission" date="2025-08" db="UniProtKB">
        <authorList>
            <consortium name="Ensembl"/>
        </authorList>
    </citation>
    <scope>IDENTIFICATION</scope>
</reference>
<dbReference type="Ensembl" id="ENSVKKT00000002586.1">
    <property type="protein sequence ID" value="ENSVKKP00000002512.1"/>
    <property type="gene ID" value="ENSVKKG00000001935.1"/>
</dbReference>
<feature type="repeat" description="CSPG" evidence="5">
    <location>
        <begin position="1236"/>
        <end position="1334"/>
    </location>
</feature>
<dbReference type="Pfam" id="PF16184">
    <property type="entry name" value="Cadherin_3"/>
    <property type="match status" value="12"/>
</dbReference>
<evidence type="ECO:0000256" key="4">
    <source>
        <dbReference type="PROSITE-ProRule" id="PRU00122"/>
    </source>
</evidence>
<dbReference type="Pfam" id="PF02210">
    <property type="entry name" value="Laminin_G_2"/>
    <property type="match status" value="2"/>
</dbReference>
<dbReference type="Proteomes" id="UP000694545">
    <property type="component" value="Unplaced"/>
</dbReference>
<dbReference type="SMART" id="SM00282">
    <property type="entry name" value="LamG"/>
    <property type="match status" value="2"/>
</dbReference>
<dbReference type="InterPro" id="IPR001791">
    <property type="entry name" value="Laminin_G"/>
</dbReference>
<evidence type="ECO:0000256" key="2">
    <source>
        <dbReference type="ARBA" id="ARBA00022737"/>
    </source>
</evidence>
<dbReference type="InterPro" id="IPR039005">
    <property type="entry name" value="CSPG_rpt"/>
</dbReference>
<evidence type="ECO:0000256" key="1">
    <source>
        <dbReference type="ARBA" id="ARBA00022729"/>
    </source>
</evidence>
<keyword evidence="6" id="KW-0472">Membrane</keyword>
<feature type="repeat" description="CSPG" evidence="5">
    <location>
        <begin position="1605"/>
        <end position="1704"/>
    </location>
</feature>
<feature type="domain" description="Laminin G" evidence="7">
    <location>
        <begin position="17"/>
        <end position="194"/>
    </location>
</feature>
<evidence type="ECO:0000313" key="8">
    <source>
        <dbReference type="Ensembl" id="ENSVKKP00000002512.1"/>
    </source>
</evidence>
<dbReference type="PANTHER" id="PTHR45739">
    <property type="entry name" value="MATRIX PROTEIN, PUTATIVE-RELATED"/>
    <property type="match status" value="1"/>
</dbReference>
<feature type="repeat" description="CSPG" evidence="5">
    <location>
        <begin position="887"/>
        <end position="981"/>
    </location>
</feature>
<dbReference type="GO" id="GO:0009653">
    <property type="term" value="P:anatomical structure morphogenesis"/>
    <property type="evidence" value="ECO:0007669"/>
    <property type="project" value="TreeGrafter"/>
</dbReference>
<feature type="repeat" description="CSPG" evidence="5">
    <location>
        <begin position="1352"/>
        <end position="1443"/>
    </location>
</feature>
<sequence length="2188" mass="245729">RCFLTLIPISAGQFEQHNTLQLVTFRYYSYVQLNIAESSSTISLKLHFQTSKPDGLLFLAAGKEAYFLVELHSGNINVRLNFGGGEQVLSSHLSSQLNDLVWHLLEVHHERDNIALVIDNNYQTSTKLLGTLFELKIEHGIFVGGSGELRFPYFDGVHANFRGCMKDLLFNHHDILASLRPSRFKKVHEVSLSCSEEFFAGDEEPISFFSSKSYVSFPRWNVKPEGVLAYTVQTTAQKGLLLYSSGTGGDFIAMEIENGCIKVHVRMGDNRIQLSSLRPVNDSRWHLVKLKFFAKYIELTVQKETVKTLLPAHSVLPVLEGALYIGGINDAIHAEVLKLGLVSVSGRYAQGGSFRGCLKDLNVDSERNSFKNVLVTRDISVGCRTESDISTNANVPIEILLVGTTPISAISKLHGQKRHVQFLVVNNLIVPEGGQAALESKHIKVNVEFKKLGIRQSQILFKIKSHPSHGHLRLNVDPEQEESTFTMLDLWQGRVLYVHDGSEESYDYFTFSISTSSKKEMPPNLQGNKEYMFTITVRPINDAPELTLPNGNLFFLLEYSKKCLSVDLINITDSDTDAAALSISVLGSLNADAGFLENSKSPGKSICTFSYTDLQNDSICFVHTGVKNSRIVLRASDGEKISNTVVLRVVAVPLEFKLVNNTGVDMLQGSAALIRLNHLAFETNAFQQDLEVRYEITEPPHYGEIQKKQPGGEWKKTNSFPQHSLERGRVRYVSTFKEMQQDNALEYFKFKVGIGSKVSEEFLFPIMVKWLRYNFLRHVPLVIDKSERGYLSSENLLAVIAQVEVPENELHYRLQSLPEKGKILLNNVSLQINSTFSQQDISDKKVEYQLISRPLEDTQDSFQFLISTQYVISNVYDFKVSIKTDPRSILLTNRGLTVTEGEGKLITTSELFAQTLDNKTFQYKVTRSPRHGKLMLINFSDSPERNNNLSCFTNQDIIGKRLMYVHDDSETQYDEIDITATAIKYGEQLIANMETEAPLSTEIKFNISIQLKNDEKPVRVVDKVFHVVKNGRKLLTLADLCYHDPDTDFDDSQLLYTRRGIPNGELVLVNETSHGLYQFKQEDLAQKRVLFIHHGPDYGRFVLFITDGKHYTSSLLEVSASSPYIRLENNTGLLIQKGREGTITAANLSATTNQDIRRDDEIVFEMFTSPRHGNIFVNNLALGTFTQHDLKIGHVTYRHDDSNNLIDTFNFTVYAKGVQLVAEMNVCIFLESHQRSPVVVHNSSFLVEEGKPVKINKGKLLVVHENSLPSEIEFKVQSPPAYGYLRKFTSEEGYLGAEENPVLCFTQQDINDGNIQYVQTVSNQLQDQFSLDVTNGIRGVSGIEIVVDIIPKLIPLEVQNFTVAEGGLKALEEDFLKIPNKHFVGVNCEFHLIGPPKCGHIANSHFPGVALAKFTKKQVEQGLIFYVHDDSKQLLDNFTIVANSTELWKHSLPQIIFVTITPVNDDAPVIRRNNIFRVWVDSVTAITMNDLCTEDKDSTPAELLYSVSPPSNGHLALKSSPNKPILNFTQAHIEEGQLVFVHNGMLFCPCNCHVRDIAVLDLSKILVYSVHFLKEAVHWNAQDYFTFTVSSPPAALGPQVFVQFTLLYFLNAGAVVQEGGHVLIYKTNLDGSNLLFKLPETERSTYEVWYQVIMLPQHGRIVVGERNITREKPNFSQYIINKFGITYVHDDSESLTDQFIFAVWLNKKSKSATKPDSDVLEEAFNITVVPVNDQAPELKTKALHLNVLQGDKTVIGHKHLKVEDLDNTPEEIKYTIIRAPSNGYLALQSHLNESIKDFSQADIDGGRVWFVQDGSSLSGVFYFSVTDGKHRPLYKMFNLEVIPMSVILVNLTEVVLPQGQNTVGITNTHLSATTNGKNSEIGFIVTEPLQYGHLLIGNEWVTTFQQADLYSGRLAYCMTDLTAFRDSLEFTVFTSDSNLTGQILNITVQPLVHLALDLSITNGMVYNLKLSDVDTTQLANLTNSNPSFEVIVPPAYGRVLKRSLRNAKSERVAAFTQNDISSGIIFLEADANMTGVDAVNDSFTFILRADTVQPAKGQFHYMFTPEVPNTTSANIFRSTWVQPTSSSNRFLIIIILVSVAVLFIVTSVALCIFLMCHKMKQTRPFITERPAAALSSPDMALRQEQCLPVPVAPAAEGLLQNVWSQLDPEMVQHCRKTNPTLKRHQYWV</sequence>
<feature type="repeat" description="CSPG" evidence="5">
    <location>
        <begin position="1734"/>
        <end position="1828"/>
    </location>
</feature>